<dbReference type="Pfam" id="PF21491">
    <property type="entry name" value="MIMI_R596-like_C"/>
    <property type="match status" value="1"/>
</dbReference>
<dbReference type="GO" id="GO:0050660">
    <property type="term" value="F:flavin adenine dinucleotide binding"/>
    <property type="evidence" value="ECO:0007669"/>
    <property type="project" value="TreeGrafter"/>
</dbReference>
<dbReference type="SUPFAM" id="SSF69000">
    <property type="entry name" value="FAD-dependent thiol oxidase"/>
    <property type="match status" value="1"/>
</dbReference>
<keyword evidence="4 7" id="KW-0560">Oxidoreductase</keyword>
<evidence type="ECO:0000256" key="4">
    <source>
        <dbReference type="ARBA" id="ARBA00023002"/>
    </source>
</evidence>
<gene>
    <name evidence="9" type="ORF">Moumou_00632</name>
</gene>
<dbReference type="PROSITE" id="PS51324">
    <property type="entry name" value="ERV_ALR"/>
    <property type="match status" value="1"/>
</dbReference>
<evidence type="ECO:0000256" key="6">
    <source>
        <dbReference type="ARBA" id="ARBA00048864"/>
    </source>
</evidence>
<dbReference type="Pfam" id="PF04777">
    <property type="entry name" value="Evr1_Alr"/>
    <property type="match status" value="1"/>
</dbReference>
<organism evidence="9 10">
    <name type="scientific">Acanthamoeba polyphaga moumouvirus</name>
    <dbReference type="NCBI Taxonomy" id="1269028"/>
    <lineage>
        <taxon>Viruses</taxon>
        <taxon>Varidnaviria</taxon>
        <taxon>Bamfordvirae</taxon>
        <taxon>Nucleocytoviricota</taxon>
        <taxon>Megaviricetes</taxon>
        <taxon>Imitervirales</taxon>
        <taxon>Mimiviridae</taxon>
        <taxon>Megamimivirinae</taxon>
        <taxon>Moumouvirus</taxon>
    </lineage>
</organism>
<dbReference type="RefSeq" id="YP_007354592.1">
    <property type="nucleotide sequence ID" value="NC_020104.1"/>
</dbReference>
<sequence>MGVNSKCAINHGDHRNNGLITKVWGGAGWTFCHSVTFGYPLKPTSDDKNNYKNFFISLGDVLPCKYCRESYKKFITEGETALTTEVLENRESLTKWFYRVHNAVNQKLEVEYAVSYEDVVEKYESFRAKCGKPKETSKGCVTPLDYKAFSFKKLYYSDAPIIPLFDVEKLINLAKIKDLEPEYFTFYNLAKELNGDISKLKNQPCWSYRNQYCQKQIRYMRENGIASVDEEGIPTRDELKLIVFMCSNLNKSELNTAIEKTLKVFGDHNNKLSFE</sequence>
<evidence type="ECO:0000313" key="10">
    <source>
        <dbReference type="Proteomes" id="UP000201640"/>
    </source>
</evidence>
<reference evidence="9 10" key="1">
    <citation type="journal article" date="2012" name="Genome Biol. Evol.">
        <title>Related Giant Viruses in Distant Locations and Different Habitats: Acanthamoeba polyphaga moumouvirus Represents a Third Lineage of the Mimiviridae That Is Close to the Megavirus Lineage.</title>
        <authorList>
            <person name="Yoosuf N."/>
            <person name="Yutin N."/>
            <person name="Colson P."/>
            <person name="Shabalina S.A."/>
            <person name="Pagnier I."/>
            <person name="Robert C."/>
            <person name="Azza S."/>
            <person name="Klose T."/>
            <person name="Wong J."/>
            <person name="Rossmann M.G."/>
            <person name="La Scola B."/>
            <person name="Raoult D."/>
            <person name="Koonin E.V."/>
        </authorList>
    </citation>
    <scope>NUCLEOTIDE SEQUENCE [LARGE SCALE GENOMIC DNA]</scope>
    <source>
        <strain evidence="9 10">M10A</strain>
    </source>
</reference>
<dbReference type="Proteomes" id="UP000201640">
    <property type="component" value="Segment"/>
</dbReference>
<keyword evidence="10" id="KW-1185">Reference proteome</keyword>
<feature type="domain" description="ERV/ALR sulfhydryl oxidase" evidence="8">
    <location>
        <begin position="17"/>
        <end position="123"/>
    </location>
</feature>
<evidence type="ECO:0000256" key="2">
    <source>
        <dbReference type="ARBA" id="ARBA00022630"/>
    </source>
</evidence>
<keyword evidence="3 7" id="KW-0274">FAD</keyword>
<dbReference type="InterPro" id="IPR039799">
    <property type="entry name" value="ALR/ERV"/>
</dbReference>
<keyword evidence="5" id="KW-1015">Disulfide bond</keyword>
<evidence type="ECO:0000313" key="9">
    <source>
        <dbReference type="EMBL" id="AGC02156.1"/>
    </source>
</evidence>
<dbReference type="GO" id="GO:0016971">
    <property type="term" value="F:flavin-dependent sulfhydryl oxidase activity"/>
    <property type="evidence" value="ECO:0007669"/>
    <property type="project" value="InterPro"/>
</dbReference>
<comment type="catalytic activity">
    <reaction evidence="6 7">
        <text>2 R'C(R)SH + O2 = R'C(R)S-S(R)CR' + H2O2</text>
        <dbReference type="Rhea" id="RHEA:17357"/>
        <dbReference type="ChEBI" id="CHEBI:15379"/>
        <dbReference type="ChEBI" id="CHEBI:16240"/>
        <dbReference type="ChEBI" id="CHEBI:16520"/>
        <dbReference type="ChEBI" id="CHEBI:17412"/>
        <dbReference type="EC" id="1.8.3.2"/>
    </reaction>
</comment>
<dbReference type="GeneID" id="14445715"/>
<dbReference type="Gene3D" id="1.20.120.310">
    <property type="entry name" value="ERV/ALR sulfhydryl oxidase domain"/>
    <property type="match status" value="1"/>
</dbReference>
<dbReference type="PANTHER" id="PTHR12645:SF0">
    <property type="entry name" value="FAD-LINKED SULFHYDRYL OXIDASE ALR"/>
    <property type="match status" value="1"/>
</dbReference>
<evidence type="ECO:0000256" key="7">
    <source>
        <dbReference type="RuleBase" id="RU371123"/>
    </source>
</evidence>
<dbReference type="EMBL" id="JX962719">
    <property type="protein sequence ID" value="AGC02156.1"/>
    <property type="molecule type" value="Genomic_DNA"/>
</dbReference>
<dbReference type="EC" id="1.8.3.2" evidence="7"/>
<protein>
    <recommendedName>
        <fullName evidence="7">Sulfhydryl oxidase</fullName>
        <ecNumber evidence="7">1.8.3.2</ecNumber>
    </recommendedName>
</protein>
<evidence type="ECO:0000256" key="1">
    <source>
        <dbReference type="ARBA" id="ARBA00001974"/>
    </source>
</evidence>
<dbReference type="OrthoDB" id="14873at10239"/>
<keyword evidence="2 7" id="KW-0285">Flavoprotein</keyword>
<dbReference type="InterPro" id="IPR049096">
    <property type="entry name" value="MIMI_R596-like_C"/>
</dbReference>
<dbReference type="Gene3D" id="1.20.120.1250">
    <property type="entry name" value="Sulfhydryl oxidase R596, ORFan domain"/>
    <property type="match status" value="1"/>
</dbReference>
<dbReference type="InterPro" id="IPR036774">
    <property type="entry name" value="ERV/ALR_sulphydryl_oxid_sf"/>
</dbReference>
<dbReference type="InterPro" id="IPR017905">
    <property type="entry name" value="ERV/ALR_sulphydryl_oxidase"/>
</dbReference>
<comment type="cofactor">
    <cofactor evidence="1 7">
        <name>FAD</name>
        <dbReference type="ChEBI" id="CHEBI:57692"/>
    </cofactor>
</comment>
<name>L7RD22_9VIRU</name>
<dbReference type="KEGG" id="vg:14445715"/>
<evidence type="ECO:0000256" key="3">
    <source>
        <dbReference type="ARBA" id="ARBA00022827"/>
    </source>
</evidence>
<evidence type="ECO:0000256" key="5">
    <source>
        <dbReference type="ARBA" id="ARBA00023157"/>
    </source>
</evidence>
<evidence type="ECO:0000259" key="8">
    <source>
        <dbReference type="PROSITE" id="PS51324"/>
    </source>
</evidence>
<accession>L7RD22</accession>
<dbReference type="PANTHER" id="PTHR12645">
    <property type="entry name" value="ALR/ERV"/>
    <property type="match status" value="1"/>
</dbReference>
<proteinExistence type="predicted"/>